<feature type="domain" description="G-protein coupled receptors family 1 profile" evidence="9">
    <location>
        <begin position="52"/>
        <end position="378"/>
    </location>
</feature>
<name>A0A5J4P3J6_9TREM</name>
<keyword evidence="4" id="KW-0297">G-protein coupled receptor</keyword>
<keyword evidence="6" id="KW-0675">Receptor</keyword>
<dbReference type="PANTHER" id="PTHR45695:SF15">
    <property type="entry name" value="OPSIN RH2"/>
    <property type="match status" value="1"/>
</dbReference>
<feature type="transmembrane region" description="Helical" evidence="8">
    <location>
        <begin position="40"/>
        <end position="60"/>
    </location>
</feature>
<keyword evidence="7" id="KW-0807">Transducer</keyword>
<dbReference type="Proteomes" id="UP000324629">
    <property type="component" value="Unassembled WGS sequence"/>
</dbReference>
<keyword evidence="11" id="KW-1185">Reference proteome</keyword>
<dbReference type="InterPro" id="IPR017452">
    <property type="entry name" value="GPCR_Rhodpsn_7TM"/>
</dbReference>
<keyword evidence="3 8" id="KW-1133">Transmembrane helix</keyword>
<dbReference type="PANTHER" id="PTHR45695">
    <property type="entry name" value="LEUCOKININ RECEPTOR-RELATED"/>
    <property type="match status" value="1"/>
</dbReference>
<feature type="transmembrane region" description="Helical" evidence="8">
    <location>
        <begin position="200"/>
        <end position="219"/>
    </location>
</feature>
<gene>
    <name evidence="10" type="ORF">DEA37_0003871</name>
</gene>
<dbReference type="Pfam" id="PF00001">
    <property type="entry name" value="7tm_1"/>
    <property type="match status" value="1"/>
</dbReference>
<keyword evidence="2 8" id="KW-0812">Transmembrane</keyword>
<evidence type="ECO:0000256" key="5">
    <source>
        <dbReference type="ARBA" id="ARBA00023136"/>
    </source>
</evidence>
<dbReference type="AlphaFoldDB" id="A0A5J4P3J6"/>
<evidence type="ECO:0000256" key="7">
    <source>
        <dbReference type="ARBA" id="ARBA00023224"/>
    </source>
</evidence>
<evidence type="ECO:0000256" key="3">
    <source>
        <dbReference type="ARBA" id="ARBA00022989"/>
    </source>
</evidence>
<evidence type="ECO:0000259" key="9">
    <source>
        <dbReference type="PROSITE" id="PS50262"/>
    </source>
</evidence>
<evidence type="ECO:0000256" key="2">
    <source>
        <dbReference type="ARBA" id="ARBA00022692"/>
    </source>
</evidence>
<sequence length="441" mass="51215">MRNFSFFAGTEISTAIANKSTVNVTYAYLYDNLTEYFLKWYLPTVLTTGFVGSAFCLMFLLRSKHFPPNMRIWLISICIGDFVILLLEGVWMLLKVWCQFDIRDVNNTLCIIHSTASNYFFYWSAYVQCLVSLQRCYIIWNPLQVQTRLLSIRHLIFCLIVVSLLLLVPTLPYPIFWRVIHGDCDPVTERVFRLTTLLDLIFWGFIPVALMTTSTIIIWHNLLQRSQTFDATGKFLNTQSGEGKDIRKRQSLAIVRVQNRVTFKCSSSESNLKGLGLQNLDSSGVGNTELEPNCSQRSMSADAGDRATRRKAVENHYHVTLILICMNFVYMTSVLPLITYLFCLNFIFQELDKDIHRFIYYLFRSFCFLNACTNWIFYCVSGTKFRRLTTSLLARTCYSNCCRHSVTRTPRLPSTQLMNTDPSKNQKHQSFQRYSYLPCRS</sequence>
<organism evidence="10 11">
    <name type="scientific">Paragonimus westermani</name>
    <dbReference type="NCBI Taxonomy" id="34504"/>
    <lineage>
        <taxon>Eukaryota</taxon>
        <taxon>Metazoa</taxon>
        <taxon>Spiralia</taxon>
        <taxon>Lophotrochozoa</taxon>
        <taxon>Platyhelminthes</taxon>
        <taxon>Trematoda</taxon>
        <taxon>Digenea</taxon>
        <taxon>Plagiorchiida</taxon>
        <taxon>Troglotremata</taxon>
        <taxon>Troglotrematidae</taxon>
        <taxon>Paragonimus</taxon>
    </lineage>
</organism>
<accession>A0A5J4P3J6</accession>
<dbReference type="EMBL" id="QNGE01000006">
    <property type="protein sequence ID" value="KAA3682494.1"/>
    <property type="molecule type" value="Genomic_DNA"/>
</dbReference>
<dbReference type="GO" id="GO:0004930">
    <property type="term" value="F:G protein-coupled receptor activity"/>
    <property type="evidence" value="ECO:0007669"/>
    <property type="project" value="UniProtKB-KW"/>
</dbReference>
<feature type="transmembrane region" description="Helical" evidence="8">
    <location>
        <begin position="155"/>
        <end position="180"/>
    </location>
</feature>
<evidence type="ECO:0000256" key="4">
    <source>
        <dbReference type="ARBA" id="ARBA00023040"/>
    </source>
</evidence>
<feature type="transmembrane region" description="Helical" evidence="8">
    <location>
        <begin position="319"/>
        <end position="347"/>
    </location>
</feature>
<evidence type="ECO:0000313" key="10">
    <source>
        <dbReference type="EMBL" id="KAA3682494.1"/>
    </source>
</evidence>
<feature type="transmembrane region" description="Helical" evidence="8">
    <location>
        <begin position="359"/>
        <end position="380"/>
    </location>
</feature>
<comment type="caution">
    <text evidence="10">The sequence shown here is derived from an EMBL/GenBank/DDBJ whole genome shotgun (WGS) entry which is preliminary data.</text>
</comment>
<reference evidence="10 11" key="1">
    <citation type="journal article" date="2019" name="Gigascience">
        <title>Whole-genome sequence of the oriental lung fluke Paragonimus westermani.</title>
        <authorList>
            <person name="Oey H."/>
            <person name="Zakrzewski M."/>
            <person name="Narain K."/>
            <person name="Devi K.R."/>
            <person name="Agatsuma T."/>
            <person name="Nawaratna S."/>
            <person name="Gobert G.N."/>
            <person name="Jones M.K."/>
            <person name="Ragan M.A."/>
            <person name="McManus D.P."/>
            <person name="Krause L."/>
        </authorList>
    </citation>
    <scope>NUCLEOTIDE SEQUENCE [LARGE SCALE GENOMIC DNA]</scope>
    <source>
        <strain evidence="10 11">IND2009</strain>
    </source>
</reference>
<proteinExistence type="predicted"/>
<evidence type="ECO:0000313" key="11">
    <source>
        <dbReference type="Proteomes" id="UP000324629"/>
    </source>
</evidence>
<dbReference type="SUPFAM" id="SSF81321">
    <property type="entry name" value="Family A G protein-coupled receptor-like"/>
    <property type="match status" value="1"/>
</dbReference>
<feature type="transmembrane region" description="Helical" evidence="8">
    <location>
        <begin position="72"/>
        <end position="94"/>
    </location>
</feature>
<evidence type="ECO:0000256" key="6">
    <source>
        <dbReference type="ARBA" id="ARBA00023170"/>
    </source>
</evidence>
<dbReference type="Gene3D" id="1.20.1070.10">
    <property type="entry name" value="Rhodopsin 7-helix transmembrane proteins"/>
    <property type="match status" value="1"/>
</dbReference>
<evidence type="ECO:0000256" key="1">
    <source>
        <dbReference type="ARBA" id="ARBA00004141"/>
    </source>
</evidence>
<dbReference type="InterPro" id="IPR000276">
    <property type="entry name" value="GPCR_Rhodpsn"/>
</dbReference>
<dbReference type="PROSITE" id="PS50262">
    <property type="entry name" value="G_PROTEIN_RECEP_F1_2"/>
    <property type="match status" value="1"/>
</dbReference>
<evidence type="ECO:0000256" key="8">
    <source>
        <dbReference type="SAM" id="Phobius"/>
    </source>
</evidence>
<keyword evidence="5 8" id="KW-0472">Membrane</keyword>
<dbReference type="GO" id="GO:0005886">
    <property type="term" value="C:plasma membrane"/>
    <property type="evidence" value="ECO:0007669"/>
    <property type="project" value="TreeGrafter"/>
</dbReference>
<comment type="subcellular location">
    <subcellularLocation>
        <location evidence="1">Membrane</location>
        <topology evidence="1">Multi-pass membrane protein</topology>
    </subcellularLocation>
</comment>
<protein>
    <recommendedName>
        <fullName evidence="9">G-protein coupled receptors family 1 profile domain-containing protein</fullName>
    </recommendedName>
</protein>